<feature type="transmembrane region" description="Helical" evidence="7">
    <location>
        <begin position="294"/>
        <end position="315"/>
    </location>
</feature>
<evidence type="ECO:0000256" key="7">
    <source>
        <dbReference type="SAM" id="Phobius"/>
    </source>
</evidence>
<sequence>MIILDASIVNIALPSAQADLDISNADRQWMVTAYTLAFGALLLLGGRIADYTGRKRTFIIGLLGFAGASALGGLAPNQELLFAARALQGGFAALMAPASLSIVTVTFTEPKERAQAFGVFGALAGGGAAIGLIVGGVLTEYASWRWCLGVNVPVALIVAAAAVPLVRESKAHGDTRYDVPGLLLATGGLFCLVYGFTEAARAAHPDDPTSTEVQGWGDPSTVTFLIAAVVLLVGFVLWEQRARNPLLPLRVVMDRNRGGSFLVFLLVGAGLFAMFLFLTYYFQVNLGYTPLEAGLAFLPFSLGIILAAGVVAQLLPRLGPRALMVPGLAMAVVGMLLLTRIDQDSSYWALVFPAMVIMSVGLAGVFIPAASTSLVGVGSHDAGVASAVLNTSQQIGGSLGTALLNTIFAGAVTAYFTDNPPASPEEGQQVLPLAFIHGYQVAFYWGAAFFAVALLVSVIFINAHKEDIPSDAAALAD</sequence>
<dbReference type="Gene3D" id="1.20.1250.20">
    <property type="entry name" value="MFS general substrate transporter like domains"/>
    <property type="match status" value="1"/>
</dbReference>
<protein>
    <submittedName>
        <fullName evidence="9">MFS transporter</fullName>
    </submittedName>
</protein>
<feature type="transmembrane region" description="Helical" evidence="7">
    <location>
        <begin position="117"/>
        <end position="137"/>
    </location>
</feature>
<dbReference type="Gene3D" id="1.20.1720.10">
    <property type="entry name" value="Multidrug resistance protein D"/>
    <property type="match status" value="1"/>
</dbReference>
<dbReference type="InterPro" id="IPR011701">
    <property type="entry name" value="MFS"/>
</dbReference>
<feature type="transmembrane region" description="Helical" evidence="7">
    <location>
        <begin position="143"/>
        <end position="165"/>
    </location>
</feature>
<comment type="subcellular location">
    <subcellularLocation>
        <location evidence="1">Cell membrane</location>
        <topology evidence="1">Multi-pass membrane protein</topology>
    </subcellularLocation>
</comment>
<feature type="transmembrane region" description="Helical" evidence="7">
    <location>
        <begin position="322"/>
        <end position="341"/>
    </location>
</feature>
<feature type="transmembrane region" description="Helical" evidence="7">
    <location>
        <begin position="259"/>
        <end position="282"/>
    </location>
</feature>
<name>A0ABR8NEJ2_9ACTN</name>
<dbReference type="EMBL" id="JACXYZ010000002">
    <property type="protein sequence ID" value="MBD3926290.1"/>
    <property type="molecule type" value="Genomic_DNA"/>
</dbReference>
<evidence type="ECO:0000256" key="5">
    <source>
        <dbReference type="ARBA" id="ARBA00022989"/>
    </source>
</evidence>
<feature type="domain" description="Major facilitator superfamily (MFS) profile" evidence="8">
    <location>
        <begin position="1"/>
        <end position="465"/>
    </location>
</feature>
<keyword evidence="5 7" id="KW-1133">Transmembrane helix</keyword>
<feature type="transmembrane region" description="Helical" evidence="7">
    <location>
        <begin position="347"/>
        <end position="375"/>
    </location>
</feature>
<gene>
    <name evidence="9" type="ORF">IEZ26_16815</name>
</gene>
<dbReference type="PANTHER" id="PTHR42718:SF46">
    <property type="entry name" value="BLR6921 PROTEIN"/>
    <property type="match status" value="1"/>
</dbReference>
<feature type="transmembrane region" description="Helical" evidence="7">
    <location>
        <begin position="177"/>
        <end position="196"/>
    </location>
</feature>
<evidence type="ECO:0000256" key="4">
    <source>
        <dbReference type="ARBA" id="ARBA00022692"/>
    </source>
</evidence>
<feature type="transmembrane region" description="Helical" evidence="7">
    <location>
        <begin position="58"/>
        <end position="76"/>
    </location>
</feature>
<dbReference type="Pfam" id="PF07690">
    <property type="entry name" value="MFS_1"/>
    <property type="match status" value="1"/>
</dbReference>
<keyword evidence="4 7" id="KW-0812">Transmembrane</keyword>
<feature type="transmembrane region" description="Helical" evidence="7">
    <location>
        <begin position="395"/>
        <end position="416"/>
    </location>
</feature>
<evidence type="ECO:0000256" key="6">
    <source>
        <dbReference type="ARBA" id="ARBA00023136"/>
    </source>
</evidence>
<evidence type="ECO:0000313" key="9">
    <source>
        <dbReference type="EMBL" id="MBD3926290.1"/>
    </source>
</evidence>
<keyword evidence="10" id="KW-1185">Reference proteome</keyword>
<feature type="transmembrane region" description="Helical" evidence="7">
    <location>
        <begin position="82"/>
        <end position="105"/>
    </location>
</feature>
<accession>A0ABR8NEJ2</accession>
<dbReference type="CDD" id="cd17321">
    <property type="entry name" value="MFS_MMR_MDR_like"/>
    <property type="match status" value="1"/>
</dbReference>
<evidence type="ECO:0000256" key="1">
    <source>
        <dbReference type="ARBA" id="ARBA00004651"/>
    </source>
</evidence>
<dbReference type="Proteomes" id="UP000618818">
    <property type="component" value="Unassembled WGS sequence"/>
</dbReference>
<dbReference type="PANTHER" id="PTHR42718">
    <property type="entry name" value="MAJOR FACILITATOR SUPERFAMILY MULTIDRUG TRANSPORTER MFSC"/>
    <property type="match status" value="1"/>
</dbReference>
<comment type="caution">
    <text evidence="9">The sequence shown here is derived from an EMBL/GenBank/DDBJ whole genome shotgun (WGS) entry which is preliminary data.</text>
</comment>
<proteinExistence type="predicted"/>
<dbReference type="InterPro" id="IPR036259">
    <property type="entry name" value="MFS_trans_sf"/>
</dbReference>
<dbReference type="PROSITE" id="PS50850">
    <property type="entry name" value="MFS"/>
    <property type="match status" value="1"/>
</dbReference>
<feature type="transmembrane region" description="Helical" evidence="7">
    <location>
        <begin position="442"/>
        <end position="461"/>
    </location>
</feature>
<dbReference type="InterPro" id="IPR020846">
    <property type="entry name" value="MFS_dom"/>
</dbReference>
<evidence type="ECO:0000256" key="3">
    <source>
        <dbReference type="ARBA" id="ARBA00022475"/>
    </source>
</evidence>
<keyword evidence="2" id="KW-0813">Transport</keyword>
<organism evidence="9 10">
    <name type="scientific">Nocardioides cavernae</name>
    <dbReference type="NCBI Taxonomy" id="1921566"/>
    <lineage>
        <taxon>Bacteria</taxon>
        <taxon>Bacillati</taxon>
        <taxon>Actinomycetota</taxon>
        <taxon>Actinomycetes</taxon>
        <taxon>Propionibacteriales</taxon>
        <taxon>Nocardioidaceae</taxon>
        <taxon>Nocardioides</taxon>
    </lineage>
</organism>
<feature type="transmembrane region" description="Helical" evidence="7">
    <location>
        <begin position="216"/>
        <end position="238"/>
    </location>
</feature>
<evidence type="ECO:0000256" key="2">
    <source>
        <dbReference type="ARBA" id="ARBA00022448"/>
    </source>
</evidence>
<evidence type="ECO:0000259" key="8">
    <source>
        <dbReference type="PROSITE" id="PS50850"/>
    </source>
</evidence>
<keyword evidence="6 7" id="KW-0472">Membrane</keyword>
<evidence type="ECO:0000313" key="10">
    <source>
        <dbReference type="Proteomes" id="UP000618818"/>
    </source>
</evidence>
<feature type="transmembrane region" description="Helical" evidence="7">
    <location>
        <begin position="28"/>
        <end position="46"/>
    </location>
</feature>
<reference evidence="9 10" key="1">
    <citation type="submission" date="2020-09" db="EMBL/GenBank/DDBJ databases">
        <title>novel species in genus Nocardioides.</title>
        <authorList>
            <person name="Zhang G."/>
        </authorList>
    </citation>
    <scope>NUCLEOTIDE SEQUENCE [LARGE SCALE GENOMIC DNA]</scope>
    <source>
        <strain evidence="9 10">KCTC 39551</strain>
    </source>
</reference>
<dbReference type="SUPFAM" id="SSF103473">
    <property type="entry name" value="MFS general substrate transporter"/>
    <property type="match status" value="1"/>
</dbReference>
<keyword evidence="3" id="KW-1003">Cell membrane</keyword>